<dbReference type="Gene3D" id="2.120.10.30">
    <property type="entry name" value="TolB, C-terminal domain"/>
    <property type="match status" value="1"/>
</dbReference>
<organism evidence="3">
    <name type="scientific">Citrobacter koseri</name>
    <name type="common">Citrobacter diversus</name>
    <dbReference type="NCBI Taxonomy" id="545"/>
    <lineage>
        <taxon>Bacteria</taxon>
        <taxon>Pseudomonadati</taxon>
        <taxon>Pseudomonadota</taxon>
        <taxon>Gammaproteobacteria</taxon>
        <taxon>Enterobacterales</taxon>
        <taxon>Enterobacteriaceae</taxon>
        <taxon>Citrobacter</taxon>
    </lineage>
</organism>
<dbReference type="PANTHER" id="PTHR19328">
    <property type="entry name" value="HEDGEHOG-INTERACTING PROTEIN"/>
    <property type="match status" value="1"/>
</dbReference>
<dbReference type="RefSeq" id="WP_233596846.1">
    <property type="nucleotide sequence ID" value="NZ_JADVIJ010000002.1"/>
</dbReference>
<dbReference type="InterPro" id="IPR011042">
    <property type="entry name" value="6-blade_b-propeller_TolB-like"/>
</dbReference>
<name>A0A078LDZ0_CITKO</name>
<dbReference type="InterPro" id="IPR011041">
    <property type="entry name" value="Quinoprot_gluc/sorb_DH_b-prop"/>
</dbReference>
<dbReference type="PATRIC" id="fig|545.12.peg.449"/>
<reference evidence="3" key="1">
    <citation type="submission" date="2014-06" db="EMBL/GenBank/DDBJ databases">
        <authorList>
            <person name="Urmite Genomes Urmite Genomes"/>
        </authorList>
    </citation>
    <scope>NUCLEOTIDE SEQUENCE</scope>
</reference>
<gene>
    <name evidence="3" type="primary">yliI_1</name>
    <name evidence="3" type="ORF">BN1086_00460</name>
</gene>
<dbReference type="Pfam" id="PF07995">
    <property type="entry name" value="GSDH"/>
    <property type="match status" value="2"/>
</dbReference>
<proteinExistence type="predicted"/>
<feature type="chain" id="PRO_5001740875" evidence="1">
    <location>
        <begin position="26"/>
        <end position="475"/>
    </location>
</feature>
<evidence type="ECO:0000259" key="2">
    <source>
        <dbReference type="Pfam" id="PF07995"/>
    </source>
</evidence>
<evidence type="ECO:0000256" key="1">
    <source>
        <dbReference type="SAM" id="SignalP"/>
    </source>
</evidence>
<accession>A0A078LDZ0</accession>
<evidence type="ECO:0000313" key="3">
    <source>
        <dbReference type="EMBL" id="CDZ82384.1"/>
    </source>
</evidence>
<dbReference type="EMBL" id="LK931336">
    <property type="protein sequence ID" value="CDZ82384.1"/>
    <property type="molecule type" value="Genomic_DNA"/>
</dbReference>
<protein>
    <submittedName>
        <fullName evidence="3">Soluble aldose sugar dehydrogenase</fullName>
    </submittedName>
</protein>
<feature type="signal peptide" evidence="1">
    <location>
        <begin position="1"/>
        <end position="25"/>
    </location>
</feature>
<dbReference type="AlphaFoldDB" id="A0A078LDZ0"/>
<dbReference type="InterPro" id="IPR019893">
    <property type="entry name" value="SndH-like"/>
</dbReference>
<dbReference type="InterPro" id="IPR012938">
    <property type="entry name" value="Glc/Sorbosone_DH"/>
</dbReference>
<dbReference type="NCBIfam" id="TIGR03606">
    <property type="entry name" value="non_repeat_PQQ"/>
    <property type="match status" value="1"/>
</dbReference>
<dbReference type="PANTHER" id="PTHR19328:SF13">
    <property type="entry name" value="HIPL1 PROTEIN"/>
    <property type="match status" value="1"/>
</dbReference>
<feature type="domain" description="Glucose/Sorbosone dehydrogenase" evidence="2">
    <location>
        <begin position="365"/>
        <end position="446"/>
    </location>
</feature>
<feature type="domain" description="Glucose/Sorbosone dehydrogenase" evidence="2">
    <location>
        <begin position="54"/>
        <end position="334"/>
    </location>
</feature>
<dbReference type="SUPFAM" id="SSF50952">
    <property type="entry name" value="Soluble quinoprotein glucose dehydrogenase"/>
    <property type="match status" value="1"/>
</dbReference>
<sequence>MMNNKIKRISQAVTLALAISGVSYAATSSQAANSKQTEIQASEPFSAHVLISGLDAPWDMVWGPDDYLWVTERKAASIDRINPKTGEKKVAITLSGIHTGPQHEGVLGLALSPNFMKPGGDNYVYTAYTYMNGDKEHAKIVRLEYDEKTQTLGNEKEILAGFPAGNDHNGGRLRFGPDGKLYYTIGEQGHNQGANFCKPIEAQRIPTEDELKNKDYAAYAGKVLRLNTDGSIPDDNPVIKGIKSHLFTYGHRNPQGLVFIGDTLYASEQGPSSDDELNILEPGGNYGWPHVAGFQDDQAYVYANYSEAANCPSLTWDPNHIPAGVPVQKETEWKAADFKAPIKTFFTVKEGFTYNDASCGPDSSYICWPTIAPSSVAYYPENGVIKGWRNSVIISSMKNGALYRVLLNADKKDVQGDVAKYFHTANRYRMVLVSPDTRKIYVATDNFGNVMDESNHPTHNLSNPGSIIVFEYTGK</sequence>
<keyword evidence="1" id="KW-0732">Signal</keyword>